<feature type="chain" id="PRO_5026957720" evidence="6">
    <location>
        <begin position="32"/>
        <end position="278"/>
    </location>
</feature>
<dbReference type="OrthoDB" id="1496095at2"/>
<evidence type="ECO:0000256" key="4">
    <source>
        <dbReference type="ARBA" id="ARBA00022825"/>
    </source>
</evidence>
<feature type="signal peptide" evidence="6">
    <location>
        <begin position="1"/>
        <end position="31"/>
    </location>
</feature>
<dbReference type="PANTHER" id="PTHR24276:SF98">
    <property type="entry name" value="FI18310P1-RELATED"/>
    <property type="match status" value="1"/>
</dbReference>
<reference evidence="8 9" key="1">
    <citation type="submission" date="2019-11" db="EMBL/GenBank/DDBJ databases">
        <title>Draft genome of Amycolatopsis RM579.</title>
        <authorList>
            <person name="Duangmal K."/>
            <person name="Mingma R."/>
        </authorList>
    </citation>
    <scope>NUCLEOTIDE SEQUENCE [LARGE SCALE GENOMIC DNA]</scope>
    <source>
        <strain evidence="8 9">RM579</strain>
    </source>
</reference>
<keyword evidence="6" id="KW-0732">Signal</keyword>
<dbReference type="InterPro" id="IPR001314">
    <property type="entry name" value="Peptidase_S1A"/>
</dbReference>
<dbReference type="SMART" id="SM00020">
    <property type="entry name" value="Tryp_SPc"/>
    <property type="match status" value="1"/>
</dbReference>
<evidence type="ECO:0000256" key="3">
    <source>
        <dbReference type="ARBA" id="ARBA00022801"/>
    </source>
</evidence>
<accession>A0A6N7ZC52</accession>
<dbReference type="Proteomes" id="UP000440096">
    <property type="component" value="Unassembled WGS sequence"/>
</dbReference>
<dbReference type="SUPFAM" id="SSF50494">
    <property type="entry name" value="Trypsin-like serine proteases"/>
    <property type="match status" value="1"/>
</dbReference>
<dbReference type="Gene3D" id="2.40.10.10">
    <property type="entry name" value="Trypsin-like serine proteases"/>
    <property type="match status" value="1"/>
</dbReference>
<name>A0A6N7ZC52_9PSEU</name>
<evidence type="ECO:0000256" key="2">
    <source>
        <dbReference type="ARBA" id="ARBA00022670"/>
    </source>
</evidence>
<evidence type="ECO:0000259" key="7">
    <source>
        <dbReference type="PROSITE" id="PS50240"/>
    </source>
</evidence>
<keyword evidence="4" id="KW-0720">Serine protease</keyword>
<organism evidence="8 9">
    <name type="scientific">Amycolatopsis pithecellobii</name>
    <dbReference type="NCBI Taxonomy" id="664692"/>
    <lineage>
        <taxon>Bacteria</taxon>
        <taxon>Bacillati</taxon>
        <taxon>Actinomycetota</taxon>
        <taxon>Actinomycetes</taxon>
        <taxon>Pseudonocardiales</taxon>
        <taxon>Pseudonocardiaceae</taxon>
        <taxon>Amycolatopsis</taxon>
    </lineage>
</organism>
<dbReference type="RefSeq" id="WP_154761344.1">
    <property type="nucleotide sequence ID" value="NZ_WMBA01000097.1"/>
</dbReference>
<evidence type="ECO:0000256" key="6">
    <source>
        <dbReference type="SAM" id="SignalP"/>
    </source>
</evidence>
<dbReference type="PROSITE" id="PS50240">
    <property type="entry name" value="TRYPSIN_DOM"/>
    <property type="match status" value="1"/>
</dbReference>
<gene>
    <name evidence="8" type="ORF">GKO32_35740</name>
</gene>
<dbReference type="CDD" id="cd00190">
    <property type="entry name" value="Tryp_SPc"/>
    <property type="match status" value="1"/>
</dbReference>
<dbReference type="InterPro" id="IPR009003">
    <property type="entry name" value="Peptidase_S1_PA"/>
</dbReference>
<evidence type="ECO:0000256" key="1">
    <source>
        <dbReference type="ARBA" id="ARBA00007664"/>
    </source>
</evidence>
<protein>
    <submittedName>
        <fullName evidence="8">Trypsin-like serine protease</fullName>
    </submittedName>
</protein>
<dbReference type="FunFam" id="2.40.10.10:FF:000077">
    <property type="entry name" value="Predicted protein"/>
    <property type="match status" value="1"/>
</dbReference>
<evidence type="ECO:0000256" key="5">
    <source>
        <dbReference type="ARBA" id="ARBA00023157"/>
    </source>
</evidence>
<proteinExistence type="inferred from homology"/>
<dbReference type="InterPro" id="IPR033116">
    <property type="entry name" value="TRYPSIN_SER"/>
</dbReference>
<dbReference type="GO" id="GO:0006508">
    <property type="term" value="P:proteolysis"/>
    <property type="evidence" value="ECO:0007669"/>
    <property type="project" value="UniProtKB-KW"/>
</dbReference>
<dbReference type="InterPro" id="IPR043504">
    <property type="entry name" value="Peptidase_S1_PA_chymotrypsin"/>
</dbReference>
<evidence type="ECO:0000313" key="8">
    <source>
        <dbReference type="EMBL" id="MTD59298.1"/>
    </source>
</evidence>
<feature type="domain" description="Peptidase S1" evidence="7">
    <location>
        <begin position="49"/>
        <end position="272"/>
    </location>
</feature>
<comment type="similarity">
    <text evidence="1">Belongs to the peptidase S1 family.</text>
</comment>
<dbReference type="AlphaFoldDB" id="A0A6N7ZC52"/>
<dbReference type="EMBL" id="WMBA01000097">
    <property type="protein sequence ID" value="MTD59298.1"/>
    <property type="molecule type" value="Genomic_DNA"/>
</dbReference>
<dbReference type="InterPro" id="IPR001254">
    <property type="entry name" value="Trypsin_dom"/>
</dbReference>
<keyword evidence="3" id="KW-0378">Hydrolase</keyword>
<keyword evidence="9" id="KW-1185">Reference proteome</keyword>
<keyword evidence="5" id="KW-1015">Disulfide bond</keyword>
<dbReference type="Pfam" id="PF00089">
    <property type="entry name" value="Trypsin"/>
    <property type="match status" value="1"/>
</dbReference>
<keyword evidence="2 8" id="KW-0645">Protease</keyword>
<dbReference type="PROSITE" id="PS00135">
    <property type="entry name" value="TRYPSIN_SER"/>
    <property type="match status" value="1"/>
</dbReference>
<dbReference type="GO" id="GO:0004252">
    <property type="term" value="F:serine-type endopeptidase activity"/>
    <property type="evidence" value="ECO:0007669"/>
    <property type="project" value="InterPro"/>
</dbReference>
<dbReference type="InterPro" id="IPR050430">
    <property type="entry name" value="Peptidase_S1"/>
</dbReference>
<dbReference type="PANTHER" id="PTHR24276">
    <property type="entry name" value="POLYSERASE-RELATED"/>
    <property type="match status" value="1"/>
</dbReference>
<comment type="caution">
    <text evidence="8">The sequence shown here is derived from an EMBL/GenBank/DDBJ whole genome shotgun (WGS) entry which is preliminary data.</text>
</comment>
<sequence length="278" mass="28646">MAKHARRDRKVRFLLAAAAAAAVSLPVAAVAATTGSEPAGPSPQVQPRIVGGDEASIKDYPYAVFLTDRRGNQFCGGVLVSSSAVATAAHCASAVSQSDLRVVAGRQAKDGTDGVVARVTRVWKEPGFSDPGKGDDVAVLNLDRQVPYRPVSLPSQSDTSGYAAGTKATVVGWGRTSDGGARAASLRKAVVPVVSDSSCLSSYDNYDRNSMVCAGYPEGGVDACQGDSGGPLVVGDKLIGIVSWGDGCAKAGKPGVYARVSTYADDIRAQSQQRGLLW</sequence>
<evidence type="ECO:0000313" key="9">
    <source>
        <dbReference type="Proteomes" id="UP000440096"/>
    </source>
</evidence>
<dbReference type="PRINTS" id="PR00722">
    <property type="entry name" value="CHYMOTRYPSIN"/>
</dbReference>